<dbReference type="GO" id="GO:0003677">
    <property type="term" value="F:DNA binding"/>
    <property type="evidence" value="ECO:0007669"/>
    <property type="project" value="InterPro"/>
</dbReference>
<dbReference type="AlphaFoldDB" id="A0A1Y6EAV2"/>
<dbReference type="OrthoDB" id="6412825at2"/>
<dbReference type="GO" id="GO:0003917">
    <property type="term" value="F:DNA topoisomerase type I (single strand cut, ATP-independent) activity"/>
    <property type="evidence" value="ECO:0007669"/>
    <property type="project" value="InterPro"/>
</dbReference>
<dbReference type="Gene3D" id="3.30.65.10">
    <property type="entry name" value="Bacterial Topoisomerase I, domain 1"/>
    <property type="match status" value="2"/>
</dbReference>
<dbReference type="SUPFAM" id="SSF57783">
    <property type="entry name" value="Zinc beta-ribbon"/>
    <property type="match status" value="2"/>
</dbReference>
<feature type="domain" description="DNA topoisomerase type IA zn finger" evidence="1">
    <location>
        <begin position="97"/>
        <end position="122"/>
    </location>
</feature>
<dbReference type="GO" id="GO:0006265">
    <property type="term" value="P:DNA topological change"/>
    <property type="evidence" value="ECO:0007669"/>
    <property type="project" value="InterPro"/>
</dbReference>
<name>A0A1Y6EAV2_9GAMM</name>
<reference evidence="3" key="1">
    <citation type="submission" date="2017-04" db="EMBL/GenBank/DDBJ databases">
        <authorList>
            <person name="Varghese N."/>
            <person name="Submissions S."/>
        </authorList>
    </citation>
    <scope>NUCLEOTIDE SEQUENCE [LARGE SCALE GENOMIC DNA]</scope>
</reference>
<keyword evidence="3" id="KW-1185">Reference proteome</keyword>
<dbReference type="Pfam" id="PF01396">
    <property type="entry name" value="Zn_ribbon_Top1"/>
    <property type="match status" value="3"/>
</dbReference>
<evidence type="ECO:0000259" key="1">
    <source>
        <dbReference type="Pfam" id="PF01396"/>
    </source>
</evidence>
<dbReference type="PANTHER" id="PTHR42785:SF1">
    <property type="entry name" value="DNA TOPOISOMERASE"/>
    <property type="match status" value="1"/>
</dbReference>
<protein>
    <submittedName>
        <fullName evidence="2">Putative DNA topoisomerase</fullName>
    </submittedName>
</protein>
<dbReference type="GO" id="GO:0005694">
    <property type="term" value="C:chromosome"/>
    <property type="evidence" value="ECO:0007669"/>
    <property type="project" value="InterPro"/>
</dbReference>
<feature type="domain" description="DNA topoisomerase type IA zn finger" evidence="1">
    <location>
        <begin position="14"/>
        <end position="47"/>
    </location>
</feature>
<gene>
    <name evidence="2" type="ORF">SAMN06297229_0096</name>
</gene>
<keyword evidence="2" id="KW-0413">Isomerase</keyword>
<dbReference type="EMBL" id="FXWH01000001">
    <property type="protein sequence ID" value="SMQ58321.1"/>
    <property type="molecule type" value="Genomic_DNA"/>
</dbReference>
<dbReference type="InterPro" id="IPR013498">
    <property type="entry name" value="Topo_IA_Znf"/>
</dbReference>
<organism evidence="2 3">
    <name type="scientific">Pseudidiomarina planktonica</name>
    <dbReference type="NCBI Taxonomy" id="1323738"/>
    <lineage>
        <taxon>Bacteria</taxon>
        <taxon>Pseudomonadati</taxon>
        <taxon>Pseudomonadota</taxon>
        <taxon>Gammaproteobacteria</taxon>
        <taxon>Alteromonadales</taxon>
        <taxon>Idiomarinaceae</taxon>
        <taxon>Pseudidiomarina</taxon>
    </lineage>
</organism>
<dbReference type="RefSeq" id="WP_086433306.1">
    <property type="nucleotide sequence ID" value="NZ_FXWH01000001.1"/>
</dbReference>
<evidence type="ECO:0000313" key="3">
    <source>
        <dbReference type="Proteomes" id="UP000194450"/>
    </source>
</evidence>
<feature type="domain" description="DNA topoisomerase type IA zn finger" evidence="1">
    <location>
        <begin position="57"/>
        <end position="94"/>
    </location>
</feature>
<sequence length="132" mass="14340">MTNDAFIEPQPLGVPCPQCGQELLLKKGRYGLFVGCGAYPDCEYMTSADFDPGTDVPCPECKNGTLVQKTSRFGNSFYACDAYPKCKFSVNLPPVAQACPSCDYAILLRKKSAAGERLVCARKECGYKSDLS</sequence>
<proteinExistence type="predicted"/>
<dbReference type="Proteomes" id="UP000194450">
    <property type="component" value="Unassembled WGS sequence"/>
</dbReference>
<dbReference type="PANTHER" id="PTHR42785">
    <property type="entry name" value="DNA TOPOISOMERASE, TYPE IA, CORE"/>
    <property type="match status" value="1"/>
</dbReference>
<accession>A0A1Y6EAV2</accession>
<evidence type="ECO:0000313" key="2">
    <source>
        <dbReference type="EMBL" id="SMQ58321.1"/>
    </source>
</evidence>
<dbReference type="InterPro" id="IPR000380">
    <property type="entry name" value="Topo_IA"/>
</dbReference>